<comment type="caution">
    <text evidence="16">The sequence shown here is derived from an EMBL/GenBank/DDBJ whole genome shotgun (WGS) entry which is preliminary data.</text>
</comment>
<reference evidence="16 17" key="1">
    <citation type="submission" date="2015-03" db="EMBL/GenBank/DDBJ databases">
        <authorList>
            <person name="Hassan Y.I."/>
            <person name="Lepp D."/>
            <person name="Li X.-Z."/>
            <person name="Zhou T."/>
        </authorList>
    </citation>
    <scope>NUCLEOTIDE SEQUENCE [LARGE SCALE GENOMIC DNA]</scope>
    <source>
        <strain evidence="16 17">BD-c194</strain>
    </source>
</reference>
<dbReference type="OrthoDB" id="9800824at2"/>
<dbReference type="EC" id="1.3.99.-" evidence="14 15"/>
<evidence type="ECO:0000256" key="12">
    <source>
        <dbReference type="ARBA" id="ARBA00023136"/>
    </source>
</evidence>
<dbReference type="Proteomes" id="UP000033632">
    <property type="component" value="Unassembled WGS sequence"/>
</dbReference>
<evidence type="ECO:0000313" key="16">
    <source>
        <dbReference type="EMBL" id="KKB08453.1"/>
    </source>
</evidence>
<keyword evidence="11 14" id="KW-0408">Iron</keyword>
<dbReference type="STRING" id="443610.VE25_18680"/>
<sequence>MEWVKAFHVISVIAWMAGLFYLPRLFVYHADAEIGSKQSETFKVMERRLLRAITTPAMIAAWIFGLWMVIGFQAVSFAEGWVWVKAVLVIAMSGYHGLLVRHTKAFAEDRNDKPARYFRMINEIPTLLMIGIVIAVIVRPF</sequence>
<comment type="subcellular location">
    <subcellularLocation>
        <location evidence="1 14">Cell membrane</location>
        <topology evidence="1 14">Multi-pass membrane protein</topology>
    </subcellularLocation>
</comment>
<dbReference type="EMBL" id="JZEX01000158">
    <property type="protein sequence ID" value="KKB08453.1"/>
    <property type="molecule type" value="Genomic_DNA"/>
</dbReference>
<dbReference type="GO" id="GO:0006782">
    <property type="term" value="P:protoporphyrinogen IX biosynthetic process"/>
    <property type="evidence" value="ECO:0007669"/>
    <property type="project" value="UniProtKB-UniRule"/>
</dbReference>
<dbReference type="AlphaFoldDB" id="A0A0F5FI19"/>
<dbReference type="Pfam" id="PF03653">
    <property type="entry name" value="UPF0093"/>
    <property type="match status" value="1"/>
</dbReference>
<dbReference type="UniPathway" id="UPA00251">
    <property type="reaction ID" value="UER00324"/>
</dbReference>
<feature type="transmembrane region" description="Helical" evidence="14">
    <location>
        <begin position="120"/>
        <end position="138"/>
    </location>
</feature>
<protein>
    <recommendedName>
        <fullName evidence="4 14">Protoporphyrinogen IX oxidase</fullName>
        <shortName evidence="14">PPO</shortName>
        <ecNumber evidence="14 15">1.3.99.-</ecNumber>
    </recommendedName>
</protein>
<name>A0A0F5FI19_9HYPH</name>
<dbReference type="RefSeq" id="WP_046110183.1">
    <property type="nucleotide sequence ID" value="NZ_JZEX01000158.1"/>
</dbReference>
<keyword evidence="7 14" id="KW-0812">Transmembrane</keyword>
<gene>
    <name evidence="16" type="ORF">VE25_18680</name>
</gene>
<dbReference type="GO" id="GO:0005886">
    <property type="term" value="C:plasma membrane"/>
    <property type="evidence" value="ECO:0007669"/>
    <property type="project" value="UniProtKB-SubCell"/>
</dbReference>
<comment type="similarity">
    <text evidence="3 14 15">Belongs to the HemJ family.</text>
</comment>
<evidence type="ECO:0000256" key="15">
    <source>
        <dbReference type="PIRNR" id="PIRNR004638"/>
    </source>
</evidence>
<dbReference type="PIRSF" id="PIRSF004638">
    <property type="entry name" value="UCP004638"/>
    <property type="match status" value="1"/>
</dbReference>
<evidence type="ECO:0000256" key="14">
    <source>
        <dbReference type="HAMAP-Rule" id="MF_02239"/>
    </source>
</evidence>
<keyword evidence="8 14" id="KW-0479">Metal-binding</keyword>
<evidence type="ECO:0000256" key="8">
    <source>
        <dbReference type="ARBA" id="ARBA00022723"/>
    </source>
</evidence>
<dbReference type="GO" id="GO:0046872">
    <property type="term" value="F:metal ion binding"/>
    <property type="evidence" value="ECO:0007669"/>
    <property type="project" value="UniProtKB-UniRule"/>
</dbReference>
<dbReference type="HAMAP" id="MF_02239">
    <property type="entry name" value="HemJ"/>
    <property type="match status" value="1"/>
</dbReference>
<evidence type="ECO:0000256" key="5">
    <source>
        <dbReference type="ARBA" id="ARBA00022475"/>
    </source>
</evidence>
<evidence type="ECO:0000256" key="7">
    <source>
        <dbReference type="ARBA" id="ARBA00022692"/>
    </source>
</evidence>
<dbReference type="InterPro" id="IPR005265">
    <property type="entry name" value="HemJ-like"/>
</dbReference>
<dbReference type="NCBIfam" id="TIGR00701">
    <property type="entry name" value="protoporphyrinogen oxidase HemJ"/>
    <property type="match status" value="1"/>
</dbReference>
<feature type="binding site" description="axial binding residue" evidence="14">
    <location>
        <position position="8"/>
    </location>
    <ligand>
        <name>heme</name>
        <dbReference type="ChEBI" id="CHEBI:30413"/>
    </ligand>
    <ligandPart>
        <name>Fe</name>
        <dbReference type="ChEBI" id="CHEBI:18248"/>
    </ligandPart>
</feature>
<evidence type="ECO:0000256" key="13">
    <source>
        <dbReference type="ARBA" id="ARBA00048390"/>
    </source>
</evidence>
<evidence type="ECO:0000256" key="4">
    <source>
        <dbReference type="ARBA" id="ARBA00017504"/>
    </source>
</evidence>
<evidence type="ECO:0000256" key="9">
    <source>
        <dbReference type="ARBA" id="ARBA00022989"/>
    </source>
</evidence>
<feature type="transmembrane region" description="Helical" evidence="14">
    <location>
        <begin position="82"/>
        <end position="100"/>
    </location>
</feature>
<evidence type="ECO:0000313" key="17">
    <source>
        <dbReference type="Proteomes" id="UP000033632"/>
    </source>
</evidence>
<dbReference type="PANTHER" id="PTHR40255">
    <property type="entry name" value="UPF0093 MEMBRANE PROTEIN SLR1790"/>
    <property type="match status" value="1"/>
</dbReference>
<organism evidence="16 17">
    <name type="scientific">Devosia geojensis</name>
    <dbReference type="NCBI Taxonomy" id="443610"/>
    <lineage>
        <taxon>Bacteria</taxon>
        <taxon>Pseudomonadati</taxon>
        <taxon>Pseudomonadota</taxon>
        <taxon>Alphaproteobacteria</taxon>
        <taxon>Hyphomicrobiales</taxon>
        <taxon>Devosiaceae</taxon>
        <taxon>Devosia</taxon>
    </lineage>
</organism>
<keyword evidence="6 14" id="KW-0349">Heme</keyword>
<evidence type="ECO:0000256" key="1">
    <source>
        <dbReference type="ARBA" id="ARBA00004651"/>
    </source>
</evidence>
<comment type="subunit">
    <text evidence="14">Homodimer.</text>
</comment>
<proteinExistence type="inferred from homology"/>
<dbReference type="PANTHER" id="PTHR40255:SF1">
    <property type="entry name" value="PROTOPORPHYRINOGEN IX OXIDASE"/>
    <property type="match status" value="1"/>
</dbReference>
<comment type="cofactor">
    <cofactor evidence="14 15">
        <name>heme b</name>
        <dbReference type="ChEBI" id="CHEBI:60344"/>
    </cofactor>
    <text evidence="14 15">Binds 1 heme b (iron(II)-protoporphyrin IX) group per subunit.</text>
</comment>
<keyword evidence="17" id="KW-1185">Reference proteome</keyword>
<dbReference type="GO" id="GO:0070818">
    <property type="term" value="F:protoporphyrinogen oxidase activity"/>
    <property type="evidence" value="ECO:0007669"/>
    <property type="project" value="UniProtKB-UniRule"/>
</dbReference>
<keyword evidence="5 14" id="KW-1003">Cell membrane</keyword>
<feature type="transmembrane region" description="Helical" evidence="14">
    <location>
        <begin position="49"/>
        <end position="70"/>
    </location>
</feature>
<comment type="function">
    <text evidence="14 15">Catalyzes the oxidation of protoporphyrinogen IX to protoporphyrin IX.</text>
</comment>
<evidence type="ECO:0000256" key="6">
    <source>
        <dbReference type="ARBA" id="ARBA00022617"/>
    </source>
</evidence>
<accession>A0A0F5FI19</accession>
<comment type="pathway">
    <text evidence="2 14 15">Porphyrin-containing compound metabolism; protoporphyrin-IX biosynthesis; protoporphyrin-IX from protoporphyrinogen-IX: step 1/1.</text>
</comment>
<keyword evidence="10 14" id="KW-0560">Oxidoreductase</keyword>
<keyword evidence="12 14" id="KW-0472">Membrane</keyword>
<dbReference type="PATRIC" id="fig|443610.3.peg.2043"/>
<evidence type="ECO:0000256" key="10">
    <source>
        <dbReference type="ARBA" id="ARBA00023002"/>
    </source>
</evidence>
<comment type="catalytic activity">
    <reaction evidence="13 14 15">
        <text>protoporphyrinogen IX + 3 A = protoporphyrin IX + 3 AH2</text>
        <dbReference type="Rhea" id="RHEA:62000"/>
        <dbReference type="ChEBI" id="CHEBI:13193"/>
        <dbReference type="ChEBI" id="CHEBI:17499"/>
        <dbReference type="ChEBI" id="CHEBI:57306"/>
        <dbReference type="ChEBI" id="CHEBI:57307"/>
    </reaction>
</comment>
<evidence type="ECO:0000256" key="3">
    <source>
        <dbReference type="ARBA" id="ARBA00006501"/>
    </source>
</evidence>
<feature type="binding site" description="axial binding residue" evidence="14">
    <location>
        <position position="85"/>
    </location>
    <ligand>
        <name>heme</name>
        <dbReference type="ChEBI" id="CHEBI:30413"/>
    </ligand>
    <ligandPart>
        <name>Fe</name>
        <dbReference type="ChEBI" id="CHEBI:18248"/>
    </ligandPart>
</feature>
<feature type="transmembrane region" description="Helical" evidence="14">
    <location>
        <begin position="6"/>
        <end position="28"/>
    </location>
</feature>
<evidence type="ECO:0000256" key="11">
    <source>
        <dbReference type="ARBA" id="ARBA00023004"/>
    </source>
</evidence>
<evidence type="ECO:0000256" key="2">
    <source>
        <dbReference type="ARBA" id="ARBA00005073"/>
    </source>
</evidence>
<keyword evidence="9 14" id="KW-1133">Transmembrane helix</keyword>